<evidence type="ECO:0000256" key="1">
    <source>
        <dbReference type="SAM" id="Coils"/>
    </source>
</evidence>
<feature type="region of interest" description="Disordered" evidence="2">
    <location>
        <begin position="744"/>
        <end position="763"/>
    </location>
</feature>
<feature type="compositionally biased region" description="Low complexity" evidence="2">
    <location>
        <begin position="321"/>
        <end position="339"/>
    </location>
</feature>
<feature type="compositionally biased region" description="Polar residues" evidence="2">
    <location>
        <begin position="716"/>
        <end position="725"/>
    </location>
</feature>
<feature type="coiled-coil region" evidence="1">
    <location>
        <begin position="381"/>
        <end position="408"/>
    </location>
</feature>
<name>A0A0K3CB10_RHOTO</name>
<feature type="compositionally biased region" description="Acidic residues" evidence="2">
    <location>
        <begin position="297"/>
        <end position="306"/>
    </location>
</feature>
<dbReference type="PANTHER" id="PTHR38120:SF1">
    <property type="entry name" value="M PROTEIN, SEROTYPE 2.1"/>
    <property type="match status" value="1"/>
</dbReference>
<dbReference type="STRING" id="5286.A0A0K3CB10"/>
<dbReference type="OMA" id="ERQSFYD"/>
<feature type="region of interest" description="Disordered" evidence="2">
    <location>
        <begin position="234"/>
        <end position="360"/>
    </location>
</feature>
<protein>
    <submittedName>
        <fullName evidence="3">Uncharacterized protein</fullName>
    </submittedName>
</protein>
<feature type="compositionally biased region" description="Low complexity" evidence="2">
    <location>
        <begin position="696"/>
        <end position="715"/>
    </location>
</feature>
<proteinExistence type="predicted"/>
<feature type="compositionally biased region" description="Low complexity" evidence="2">
    <location>
        <begin position="13"/>
        <end position="65"/>
    </location>
</feature>
<gene>
    <name evidence="3" type="primary">FGENESH: predicted gene_5.345</name>
    <name evidence="3" type="ORF">BN2166_0028000</name>
</gene>
<dbReference type="EMBL" id="CWKI01000005">
    <property type="protein sequence ID" value="CTR06939.1"/>
    <property type="molecule type" value="Genomic_DNA"/>
</dbReference>
<dbReference type="AlphaFoldDB" id="A0A0K3CB10"/>
<feature type="region of interest" description="Disordered" evidence="2">
    <location>
        <begin position="176"/>
        <end position="202"/>
    </location>
</feature>
<feature type="compositionally biased region" description="Low complexity" evidence="2">
    <location>
        <begin position="744"/>
        <end position="758"/>
    </location>
</feature>
<feature type="region of interest" description="Disordered" evidence="2">
    <location>
        <begin position="653"/>
        <end position="734"/>
    </location>
</feature>
<sequence length="938" mass="100760">MTSSRDTTPRPPARTAQPAQPTRRTAQRTPTTQSKSPASPGSPSSSTSPPSRTSSTSSPFTRSSPVVGGSLPRRHQRPPRPGPVQQLHAVDWSREGKFPEDRDENGMARSVHSGDGADSPDNEGGSGGGGFATPTATLPDITLTTDELVAAPHEVLVSLVERHQEDLARLKDRVEKLEEEGKEREDERRALERDLESTKGRMDELLADQARMEEELAGRIEVLDKLRGTVRDLEREKREATKRYREQADSFDSERQSWYDQEQHYKTRIAGLASSSKKSRRKSPPSSGRKTTSGSEVEGDEADQSENDGPPSTPRNRLELPARSSSASPSPSTTSARSTDLSTPATSEGPSTPGGATSTELALRAQLDTLSTAHSSLSHTLRALQTEMADLKRVYQDLQEENESYEILLGERTLSGEVSRTELFRKSFQWGESGIEGEGENAAYSGAFGFAGGLEAVGEEAEDAELMLSCDEEDDEDATGATGKDSDEVEKVLLESKGTGTADSVAVATDSGRKRRKSRRSMQGSVSGAGGLDLAAELEAAQKVDEMDEVDLERQKQREQRRKKRAEEKDQKRKAAQEARKASLGGGTNQGGLTVLSRLTSHSLTEATGTELHDEIRRLHEENKALALYVSKIVDRVCSQEGFEKVLAVDFRNTPKVGGASPGPPQAEPKPRPASVGFFRSPAATPSPVATRKVEPSTPMSASSYSTAPSATPSSINGASLSTPSGPRKSGGFGWDSVSSVFSSFSRSTSATPSPSASAPMKPLVLAESARKLEVGEEYEDEEDRKERARIRQEMVQLGFDPPPPSRLSRPPTTPSPNARSPGDGGLRDAERAKALEALARNELKEGRSSGFTEPPQRRMSLLAQRRNSSRVSIGGASDLGLGIKGGLGIGAEGAEGRSGSSSGPPTPSQEKPEEEETPGYRKALRRLSKTFSSPPLG</sequence>
<feature type="compositionally biased region" description="Basic and acidic residues" evidence="2">
    <location>
        <begin position="565"/>
        <end position="581"/>
    </location>
</feature>
<feature type="region of interest" description="Disordered" evidence="2">
    <location>
        <begin position="1"/>
        <end position="137"/>
    </location>
</feature>
<dbReference type="Proteomes" id="UP000199069">
    <property type="component" value="Unassembled WGS sequence"/>
</dbReference>
<reference evidence="3 4" key="1">
    <citation type="submission" date="2015-07" db="EMBL/GenBank/DDBJ databases">
        <authorList>
            <person name="Cajimat M.N.B."/>
            <person name="Milazzo M.L."/>
            <person name="Fulhorst C.F."/>
        </authorList>
    </citation>
    <scope>NUCLEOTIDE SEQUENCE [LARGE SCALE GENOMIC DNA]</scope>
    <source>
        <strain evidence="3">Single colony</strain>
    </source>
</reference>
<feature type="compositionally biased region" description="Polar residues" evidence="2">
    <location>
        <begin position="340"/>
        <end position="360"/>
    </location>
</feature>
<keyword evidence="4" id="KW-1185">Reference proteome</keyword>
<evidence type="ECO:0000313" key="3">
    <source>
        <dbReference type="EMBL" id="CTR06939.1"/>
    </source>
</evidence>
<feature type="compositionally biased region" description="Basic and acidic residues" evidence="2">
    <location>
        <begin position="91"/>
        <end position="106"/>
    </location>
</feature>
<feature type="compositionally biased region" description="Basic and acidic residues" evidence="2">
    <location>
        <begin position="234"/>
        <end position="265"/>
    </location>
</feature>
<evidence type="ECO:0000256" key="2">
    <source>
        <dbReference type="SAM" id="MobiDB-lite"/>
    </source>
</evidence>
<accession>A0A0K3CB10</accession>
<feature type="region of interest" description="Disordered" evidence="2">
    <location>
        <begin position="494"/>
        <end position="530"/>
    </location>
</feature>
<feature type="compositionally biased region" description="Gly residues" evidence="2">
    <location>
        <begin position="883"/>
        <end position="894"/>
    </location>
</feature>
<feature type="region of interest" description="Disordered" evidence="2">
    <location>
        <begin position="547"/>
        <end position="593"/>
    </location>
</feature>
<keyword evidence="1" id="KW-0175">Coiled coil</keyword>
<feature type="compositionally biased region" description="Basic and acidic residues" evidence="2">
    <location>
        <begin position="826"/>
        <end position="848"/>
    </location>
</feature>
<evidence type="ECO:0000313" key="4">
    <source>
        <dbReference type="Proteomes" id="UP000199069"/>
    </source>
</evidence>
<organism evidence="3 4">
    <name type="scientific">Rhodotorula toruloides</name>
    <name type="common">Yeast</name>
    <name type="synonym">Rhodosporidium toruloides</name>
    <dbReference type="NCBI Taxonomy" id="5286"/>
    <lineage>
        <taxon>Eukaryota</taxon>
        <taxon>Fungi</taxon>
        <taxon>Dikarya</taxon>
        <taxon>Basidiomycota</taxon>
        <taxon>Pucciniomycotina</taxon>
        <taxon>Microbotryomycetes</taxon>
        <taxon>Sporidiobolales</taxon>
        <taxon>Sporidiobolaceae</taxon>
        <taxon>Rhodotorula</taxon>
    </lineage>
</organism>
<feature type="region of interest" description="Disordered" evidence="2">
    <location>
        <begin position="772"/>
        <end position="938"/>
    </location>
</feature>
<dbReference type="PANTHER" id="PTHR38120">
    <property type="entry name" value="EXPRESSED PROTEIN"/>
    <property type="match status" value="1"/>
</dbReference>